<protein>
    <recommendedName>
        <fullName evidence="5">Secreted protein</fullName>
    </recommendedName>
</protein>
<dbReference type="AlphaFoldDB" id="A0A2T0LZX7"/>
<feature type="compositionally biased region" description="Polar residues" evidence="1">
    <location>
        <begin position="68"/>
        <end position="78"/>
    </location>
</feature>
<feature type="chain" id="PRO_5038884653" description="Secreted protein" evidence="2">
    <location>
        <begin position="28"/>
        <end position="89"/>
    </location>
</feature>
<dbReference type="OrthoDB" id="3696488at2"/>
<name>A0A2T0LZX7_9PSEU</name>
<proteinExistence type="predicted"/>
<evidence type="ECO:0008006" key="5">
    <source>
        <dbReference type="Google" id="ProtNLM"/>
    </source>
</evidence>
<feature type="signal peptide" evidence="2">
    <location>
        <begin position="1"/>
        <end position="27"/>
    </location>
</feature>
<organism evidence="3 4">
    <name type="scientific">Prauserella shujinwangii</name>
    <dbReference type="NCBI Taxonomy" id="1453103"/>
    <lineage>
        <taxon>Bacteria</taxon>
        <taxon>Bacillati</taxon>
        <taxon>Actinomycetota</taxon>
        <taxon>Actinomycetes</taxon>
        <taxon>Pseudonocardiales</taxon>
        <taxon>Pseudonocardiaceae</taxon>
        <taxon>Prauserella</taxon>
    </lineage>
</organism>
<dbReference type="EMBL" id="PVNH01000002">
    <property type="protein sequence ID" value="PRX49906.1"/>
    <property type="molecule type" value="Genomic_DNA"/>
</dbReference>
<dbReference type="RefSeq" id="WP_106177054.1">
    <property type="nucleotide sequence ID" value="NZ_PVNH01000002.1"/>
</dbReference>
<reference evidence="3 4" key="1">
    <citation type="submission" date="2018-03" db="EMBL/GenBank/DDBJ databases">
        <title>Genomic Encyclopedia of Type Strains, Phase III (KMG-III): the genomes of soil and plant-associated and newly described type strains.</title>
        <authorList>
            <person name="Whitman W."/>
        </authorList>
    </citation>
    <scope>NUCLEOTIDE SEQUENCE [LARGE SCALE GENOMIC DNA]</scope>
    <source>
        <strain evidence="3 4">CGMCC 4.7125</strain>
    </source>
</reference>
<dbReference type="Proteomes" id="UP000238362">
    <property type="component" value="Unassembled WGS sequence"/>
</dbReference>
<accession>A0A2T0LZX7</accession>
<gene>
    <name evidence="3" type="ORF">B0I33_10219</name>
</gene>
<keyword evidence="4" id="KW-1185">Reference proteome</keyword>
<evidence type="ECO:0000313" key="4">
    <source>
        <dbReference type="Proteomes" id="UP000238362"/>
    </source>
</evidence>
<evidence type="ECO:0000256" key="2">
    <source>
        <dbReference type="SAM" id="SignalP"/>
    </source>
</evidence>
<evidence type="ECO:0000256" key="1">
    <source>
        <dbReference type="SAM" id="MobiDB-lite"/>
    </source>
</evidence>
<sequence length="89" mass="9111">MARAKTSSAARPAGVVPLVAGVASALALTGAAVFTVEQATCTDPGQYVRHDNHVELIGGCFDGADLPETTTGNRSPEQNGAAVRHNLRP</sequence>
<evidence type="ECO:0000313" key="3">
    <source>
        <dbReference type="EMBL" id="PRX49906.1"/>
    </source>
</evidence>
<keyword evidence="2" id="KW-0732">Signal</keyword>
<comment type="caution">
    <text evidence="3">The sequence shown here is derived from an EMBL/GenBank/DDBJ whole genome shotgun (WGS) entry which is preliminary data.</text>
</comment>
<feature type="region of interest" description="Disordered" evidence="1">
    <location>
        <begin position="65"/>
        <end position="89"/>
    </location>
</feature>